<accession>A0A8R2NLS6</accession>
<keyword evidence="4" id="KW-0243">Dynein</keyword>
<evidence type="ECO:0000313" key="5">
    <source>
        <dbReference type="EnsemblMetazoa" id="XP_029341521.1"/>
    </source>
</evidence>
<evidence type="ECO:0000256" key="3">
    <source>
        <dbReference type="ARBA" id="ARBA00022490"/>
    </source>
</evidence>
<evidence type="ECO:0000256" key="1">
    <source>
        <dbReference type="ARBA" id="ARBA00004496"/>
    </source>
</evidence>
<dbReference type="GeneID" id="107885072"/>
<protein>
    <submittedName>
        <fullName evidence="5">Uncharacterized protein</fullName>
    </submittedName>
</protein>
<evidence type="ECO:0000313" key="6">
    <source>
        <dbReference type="Proteomes" id="UP000007819"/>
    </source>
</evidence>
<dbReference type="RefSeq" id="XP_029341521.1">
    <property type="nucleotide sequence ID" value="XM_029485661.1"/>
</dbReference>
<dbReference type="OrthoDB" id="4977at2759"/>
<proteinExistence type="inferred from homology"/>
<dbReference type="GO" id="GO:0005869">
    <property type="term" value="C:dynactin complex"/>
    <property type="evidence" value="ECO:0007669"/>
    <property type="project" value="InterPro"/>
</dbReference>
<dbReference type="PANTHER" id="PTHR15346">
    <property type="entry name" value="DYNACTIN SUBUNIT"/>
    <property type="match status" value="1"/>
</dbReference>
<dbReference type="EnsemblMetazoa" id="XM_029485661.1">
    <property type="protein sequence ID" value="XP_029341521.1"/>
    <property type="gene ID" value="LOC107885072"/>
</dbReference>
<evidence type="ECO:0000256" key="2">
    <source>
        <dbReference type="ARBA" id="ARBA00006176"/>
    </source>
</evidence>
<dbReference type="InterPro" id="IPR028133">
    <property type="entry name" value="Dynamitin"/>
</dbReference>
<organism evidence="5 6">
    <name type="scientific">Acyrthosiphon pisum</name>
    <name type="common">Pea aphid</name>
    <dbReference type="NCBI Taxonomy" id="7029"/>
    <lineage>
        <taxon>Eukaryota</taxon>
        <taxon>Metazoa</taxon>
        <taxon>Ecdysozoa</taxon>
        <taxon>Arthropoda</taxon>
        <taxon>Hexapoda</taxon>
        <taxon>Insecta</taxon>
        <taxon>Pterygota</taxon>
        <taxon>Neoptera</taxon>
        <taxon>Paraneoptera</taxon>
        <taxon>Hemiptera</taxon>
        <taxon>Sternorrhyncha</taxon>
        <taxon>Aphidomorpha</taxon>
        <taxon>Aphidoidea</taxon>
        <taxon>Aphididae</taxon>
        <taxon>Macrosiphini</taxon>
        <taxon>Acyrthosiphon</taxon>
    </lineage>
</organism>
<dbReference type="KEGG" id="api:107885072"/>
<dbReference type="AlphaFoldDB" id="A0A8R2NLS6"/>
<dbReference type="GO" id="GO:0030286">
    <property type="term" value="C:dynein complex"/>
    <property type="evidence" value="ECO:0007669"/>
    <property type="project" value="UniProtKB-KW"/>
</dbReference>
<dbReference type="GO" id="GO:0005737">
    <property type="term" value="C:cytoplasm"/>
    <property type="evidence" value="ECO:0007669"/>
    <property type="project" value="UniProtKB-SubCell"/>
</dbReference>
<comment type="subcellular location">
    <subcellularLocation>
        <location evidence="1">Cytoplasm</location>
    </subcellularLocation>
</comment>
<dbReference type="GO" id="GO:0007017">
    <property type="term" value="P:microtubule-based process"/>
    <property type="evidence" value="ECO:0007669"/>
    <property type="project" value="InterPro"/>
</dbReference>
<reference evidence="6" key="1">
    <citation type="submission" date="2010-06" db="EMBL/GenBank/DDBJ databases">
        <authorList>
            <person name="Jiang H."/>
            <person name="Abraham K."/>
            <person name="Ali S."/>
            <person name="Alsbrooks S.L."/>
            <person name="Anim B.N."/>
            <person name="Anosike U.S."/>
            <person name="Attaway T."/>
            <person name="Bandaranaike D.P."/>
            <person name="Battles P.K."/>
            <person name="Bell S.N."/>
            <person name="Bell A.V."/>
            <person name="Beltran B."/>
            <person name="Bickham C."/>
            <person name="Bustamante Y."/>
            <person name="Caleb T."/>
            <person name="Canada A."/>
            <person name="Cardenas V."/>
            <person name="Carter K."/>
            <person name="Chacko J."/>
            <person name="Chandrabose M.N."/>
            <person name="Chavez D."/>
            <person name="Chavez A."/>
            <person name="Chen L."/>
            <person name="Chu H.-S."/>
            <person name="Claassen K.J."/>
            <person name="Cockrell R."/>
            <person name="Collins M."/>
            <person name="Cooper J.A."/>
            <person name="Cree A."/>
            <person name="Curry S.M."/>
            <person name="Da Y."/>
            <person name="Dao M.D."/>
            <person name="Das B."/>
            <person name="Davila M.-L."/>
            <person name="Davy-Carroll L."/>
            <person name="Denson S."/>
            <person name="Dinh H."/>
            <person name="Ebong V.E."/>
            <person name="Edwards J.R."/>
            <person name="Egan A."/>
            <person name="El-Daye J."/>
            <person name="Escobedo L."/>
            <person name="Fernandez S."/>
            <person name="Fernando P.R."/>
            <person name="Flagg N."/>
            <person name="Forbes L.D."/>
            <person name="Fowler R.G."/>
            <person name="Fu Q."/>
            <person name="Gabisi R.A."/>
            <person name="Ganer J."/>
            <person name="Garbino Pronczuk A."/>
            <person name="Garcia R.M."/>
            <person name="Garner T."/>
            <person name="Garrett T.E."/>
            <person name="Gonzalez D.A."/>
            <person name="Hamid H."/>
            <person name="Hawkins E.S."/>
            <person name="Hirani K."/>
            <person name="Hogues M.E."/>
            <person name="Hollins B."/>
            <person name="Hsiao C.-H."/>
            <person name="Jabil R."/>
            <person name="James M.L."/>
            <person name="Jhangiani S.N."/>
            <person name="Johnson B."/>
            <person name="Johnson Q."/>
            <person name="Joshi V."/>
            <person name="Kalu J.B."/>
            <person name="Kam C."/>
            <person name="Kashfia A."/>
            <person name="Keebler J."/>
            <person name="Kisamo H."/>
            <person name="Kovar C.L."/>
            <person name="Lago L.A."/>
            <person name="Lai C.-Y."/>
            <person name="Laidlaw J."/>
            <person name="Lara F."/>
            <person name="Le T.-K."/>
            <person name="Lee S.L."/>
            <person name="Legall F.H."/>
            <person name="Lemon S.J."/>
            <person name="Lewis L.R."/>
            <person name="Li B."/>
            <person name="Liu Y."/>
            <person name="Liu Y.-S."/>
            <person name="Lopez J."/>
            <person name="Lozado R.J."/>
            <person name="Lu J."/>
            <person name="Madu R.C."/>
            <person name="Maheshwari M."/>
            <person name="Maheshwari R."/>
            <person name="Malloy K."/>
            <person name="Martinez E."/>
            <person name="Mathew T."/>
            <person name="Mercado I.C."/>
            <person name="Mercado C."/>
            <person name="Meyer B."/>
            <person name="Montgomery K."/>
            <person name="Morgan M.B."/>
            <person name="Munidasa M."/>
            <person name="Nazareth L.V."/>
            <person name="Nelson J."/>
            <person name="Ng B.M."/>
            <person name="Nguyen N.B."/>
            <person name="Nguyen P.Q."/>
            <person name="Nguyen T."/>
            <person name="Obregon M."/>
            <person name="Okwuonu G.O."/>
            <person name="Onwere C.G."/>
            <person name="Orozco G."/>
            <person name="Parra A."/>
            <person name="Patel S."/>
            <person name="Patil S."/>
            <person name="Perez A."/>
            <person name="Perez Y."/>
            <person name="Pham C."/>
            <person name="Primus E.L."/>
            <person name="Pu L.-L."/>
            <person name="Puazo M."/>
            <person name="Qin X."/>
            <person name="Quiroz J.B."/>
            <person name="Reese J."/>
            <person name="Richards S."/>
            <person name="Rives C.M."/>
            <person name="Robberts R."/>
            <person name="Ruiz S.J."/>
            <person name="Ruiz M.J."/>
            <person name="Santibanez J."/>
            <person name="Schneider B.W."/>
            <person name="Sisson I."/>
            <person name="Smith M."/>
            <person name="Sodergren E."/>
            <person name="Song X.-Z."/>
            <person name="Song B.B."/>
            <person name="Summersgill H."/>
            <person name="Thelus R."/>
            <person name="Thornton R.D."/>
            <person name="Trejos Z.Y."/>
            <person name="Usmani K."/>
            <person name="Vattathil S."/>
            <person name="Villasana D."/>
            <person name="Walker D.L."/>
            <person name="Wang S."/>
            <person name="Wang K."/>
            <person name="White C.S."/>
            <person name="Williams A.C."/>
            <person name="Williamson J."/>
            <person name="Wilson K."/>
            <person name="Woghiren I.O."/>
            <person name="Woodworth J.R."/>
            <person name="Worley K.C."/>
            <person name="Wright R.A."/>
            <person name="Wu W."/>
            <person name="Young L."/>
            <person name="Zhang L."/>
            <person name="Zhang J."/>
            <person name="Zhu Y."/>
            <person name="Muzny D.M."/>
            <person name="Weinstock G."/>
            <person name="Gibbs R.A."/>
        </authorList>
    </citation>
    <scope>NUCLEOTIDE SEQUENCE [LARGE SCALE GENOMIC DNA]</scope>
    <source>
        <strain evidence="6">LSR1</strain>
    </source>
</reference>
<name>A0A8R2NLS6_ACYPI</name>
<keyword evidence="3" id="KW-0963">Cytoplasm</keyword>
<sequence length="327" mass="37921">MNDSKDAQLNGTRNWKTRPRQIQEKWNTLAVFKDDKLVLMKFNNTVNESDQNETLCASIGLQIQNILNKLCICSVNGQLPLENHETTNIFNLQTYITTKLLEKCSSSVNKEQFILINNITKVLNIGKIFKNLKSNTSKIVQLLQISRLEDRLKKLEVNIGSEKSILMRLADSNNSDGLVEAVYILRELSKLILPQINVIESRIVYLLPKLKQITSKKLDQNLEVHEKTNKLYEFILREREKSNLLPHTIQRMTILEIFRHKVEKFAVTMNNLRTQYSETSKTLKNNELLLNNIETYIPKHLASVVSNLQSLNARIEVFDDRLKNIEM</sequence>
<evidence type="ECO:0000256" key="4">
    <source>
        <dbReference type="ARBA" id="ARBA00023017"/>
    </source>
</evidence>
<reference evidence="5" key="2">
    <citation type="submission" date="2022-06" db="UniProtKB">
        <authorList>
            <consortium name="EnsemblMetazoa"/>
        </authorList>
    </citation>
    <scope>IDENTIFICATION</scope>
</reference>
<dbReference type="Proteomes" id="UP000007819">
    <property type="component" value="Chromosome X"/>
</dbReference>
<comment type="similarity">
    <text evidence="2">Belongs to the dynactin subunit 2 family.</text>
</comment>
<keyword evidence="6" id="KW-1185">Reference proteome</keyword>
<dbReference type="Pfam" id="PF04912">
    <property type="entry name" value="Dynamitin"/>
    <property type="match status" value="1"/>
</dbReference>